<protein>
    <recommendedName>
        <fullName evidence="3">Integrase catalytic domain-containing protein</fullName>
    </recommendedName>
</protein>
<dbReference type="InterPro" id="IPR052160">
    <property type="entry name" value="Gypsy_RT_Integrase-like"/>
</dbReference>
<evidence type="ECO:0000313" key="2">
    <source>
        <dbReference type="Proteomes" id="UP000275267"/>
    </source>
</evidence>
<dbReference type="Gene3D" id="1.10.340.70">
    <property type="match status" value="1"/>
</dbReference>
<dbReference type="GO" id="GO:0003676">
    <property type="term" value="F:nucleic acid binding"/>
    <property type="evidence" value="ECO:0007669"/>
    <property type="project" value="InterPro"/>
</dbReference>
<dbReference type="InterPro" id="IPR012337">
    <property type="entry name" value="RNaseH-like_sf"/>
</dbReference>
<sequence>MVGKAFRSGFYWPTTLADAHDIVKRCPGCQFFARQQHIPAQALRTIPPSWPFARWGLNSVGPLKTTVGGYNHISVAIDKFTKWIEVKPVAATMTLKAVEFIQEISHRFGVPN</sequence>
<dbReference type="Proteomes" id="UP000275267">
    <property type="component" value="Unassembled WGS sequence"/>
</dbReference>
<dbReference type="AlphaFoldDB" id="A0A3L6SWW9"/>
<dbReference type="Gene3D" id="3.30.420.10">
    <property type="entry name" value="Ribonuclease H-like superfamily/Ribonuclease H"/>
    <property type="match status" value="1"/>
</dbReference>
<dbReference type="PANTHER" id="PTHR47266">
    <property type="entry name" value="ENDONUCLEASE-RELATED"/>
    <property type="match status" value="1"/>
</dbReference>
<name>A0A3L6SWW9_PANMI</name>
<dbReference type="OrthoDB" id="786061at2759"/>
<proteinExistence type="predicted"/>
<dbReference type="EMBL" id="PQIB02000003">
    <property type="protein sequence ID" value="RLN28929.1"/>
    <property type="molecule type" value="Genomic_DNA"/>
</dbReference>
<dbReference type="InterPro" id="IPR036397">
    <property type="entry name" value="RNaseH_sf"/>
</dbReference>
<evidence type="ECO:0000313" key="1">
    <source>
        <dbReference type="EMBL" id="RLN28929.1"/>
    </source>
</evidence>
<keyword evidence="2" id="KW-1185">Reference proteome</keyword>
<dbReference type="STRING" id="4540.A0A3L6SWW9"/>
<evidence type="ECO:0008006" key="3">
    <source>
        <dbReference type="Google" id="ProtNLM"/>
    </source>
</evidence>
<dbReference type="SUPFAM" id="SSF53098">
    <property type="entry name" value="Ribonuclease H-like"/>
    <property type="match status" value="1"/>
</dbReference>
<accession>A0A3L6SWW9</accession>
<organism evidence="1 2">
    <name type="scientific">Panicum miliaceum</name>
    <name type="common">Proso millet</name>
    <name type="synonym">Broomcorn millet</name>
    <dbReference type="NCBI Taxonomy" id="4540"/>
    <lineage>
        <taxon>Eukaryota</taxon>
        <taxon>Viridiplantae</taxon>
        <taxon>Streptophyta</taxon>
        <taxon>Embryophyta</taxon>
        <taxon>Tracheophyta</taxon>
        <taxon>Spermatophyta</taxon>
        <taxon>Magnoliopsida</taxon>
        <taxon>Liliopsida</taxon>
        <taxon>Poales</taxon>
        <taxon>Poaceae</taxon>
        <taxon>PACMAD clade</taxon>
        <taxon>Panicoideae</taxon>
        <taxon>Panicodae</taxon>
        <taxon>Paniceae</taxon>
        <taxon>Panicinae</taxon>
        <taxon>Panicum</taxon>
        <taxon>Panicum sect. Panicum</taxon>
    </lineage>
</organism>
<reference evidence="2" key="1">
    <citation type="journal article" date="2019" name="Nat. Commun.">
        <title>The genome of broomcorn millet.</title>
        <authorList>
            <person name="Zou C."/>
            <person name="Miki D."/>
            <person name="Li D."/>
            <person name="Tang Q."/>
            <person name="Xiao L."/>
            <person name="Rajput S."/>
            <person name="Deng P."/>
            <person name="Jia W."/>
            <person name="Huang R."/>
            <person name="Zhang M."/>
            <person name="Sun Y."/>
            <person name="Hu J."/>
            <person name="Fu X."/>
            <person name="Schnable P.S."/>
            <person name="Li F."/>
            <person name="Zhang H."/>
            <person name="Feng B."/>
            <person name="Zhu X."/>
            <person name="Liu R."/>
            <person name="Schnable J.C."/>
            <person name="Zhu J.-K."/>
            <person name="Zhang H."/>
        </authorList>
    </citation>
    <scope>NUCLEOTIDE SEQUENCE [LARGE SCALE GENOMIC DNA]</scope>
</reference>
<comment type="caution">
    <text evidence="1">The sequence shown here is derived from an EMBL/GenBank/DDBJ whole genome shotgun (WGS) entry which is preliminary data.</text>
</comment>
<gene>
    <name evidence="1" type="ORF">C2845_PM05G37420</name>
</gene>